<organism evidence="2 3">
    <name type="scientific">Aspergillus steynii IBT 23096</name>
    <dbReference type="NCBI Taxonomy" id="1392250"/>
    <lineage>
        <taxon>Eukaryota</taxon>
        <taxon>Fungi</taxon>
        <taxon>Dikarya</taxon>
        <taxon>Ascomycota</taxon>
        <taxon>Pezizomycotina</taxon>
        <taxon>Eurotiomycetes</taxon>
        <taxon>Eurotiomycetidae</taxon>
        <taxon>Eurotiales</taxon>
        <taxon>Aspergillaceae</taxon>
        <taxon>Aspergillus</taxon>
        <taxon>Aspergillus subgen. Circumdati</taxon>
    </lineage>
</organism>
<dbReference type="InterPro" id="IPR039970">
    <property type="entry name" value="TF_Grauzone"/>
</dbReference>
<reference evidence="2 3" key="1">
    <citation type="submission" date="2016-12" db="EMBL/GenBank/DDBJ databases">
        <title>The genomes of Aspergillus section Nigri reveals drivers in fungal speciation.</title>
        <authorList>
            <consortium name="DOE Joint Genome Institute"/>
            <person name="Vesth T.C."/>
            <person name="Nybo J."/>
            <person name="Theobald S."/>
            <person name="Brandl J."/>
            <person name="Frisvad J.C."/>
            <person name="Nielsen K.F."/>
            <person name="Lyhne E.K."/>
            <person name="Kogle M.E."/>
            <person name="Kuo A."/>
            <person name="Riley R."/>
            <person name="Clum A."/>
            <person name="Nolan M."/>
            <person name="Lipzen A."/>
            <person name="Salamov A."/>
            <person name="Henrissat B."/>
            <person name="Wiebenga A."/>
            <person name="De Vries R.P."/>
            <person name="Grigoriev I.V."/>
            <person name="Mortensen U.H."/>
            <person name="Andersen M.R."/>
            <person name="Baker S.E."/>
        </authorList>
    </citation>
    <scope>NUCLEOTIDE SEQUENCE [LARGE SCALE GENOMIC DNA]</scope>
    <source>
        <strain evidence="2 3">IBT 23096</strain>
    </source>
</reference>
<dbReference type="GeneID" id="36560859"/>
<feature type="region of interest" description="Disordered" evidence="1">
    <location>
        <begin position="171"/>
        <end position="247"/>
    </location>
</feature>
<comment type="caution">
    <text evidence="2">The sequence shown here is derived from an EMBL/GenBank/DDBJ whole genome shotgun (WGS) entry which is preliminary data.</text>
</comment>
<feature type="compositionally biased region" description="Pro residues" evidence="1">
    <location>
        <begin position="197"/>
        <end position="207"/>
    </location>
</feature>
<gene>
    <name evidence="2" type="ORF">P170DRAFT_474562</name>
</gene>
<name>A0A2I2GDP6_9EURO</name>
<dbReference type="Proteomes" id="UP000234275">
    <property type="component" value="Unassembled WGS sequence"/>
</dbReference>
<dbReference type="GO" id="GO:0003700">
    <property type="term" value="F:DNA-binding transcription factor activity"/>
    <property type="evidence" value="ECO:0007669"/>
    <property type="project" value="InterPro"/>
</dbReference>
<feature type="compositionally biased region" description="Basic residues" evidence="1">
    <location>
        <begin position="210"/>
        <end position="225"/>
    </location>
</feature>
<protein>
    <recommendedName>
        <fullName evidence="4">C2H2 finger domain protein</fullName>
    </recommendedName>
</protein>
<feature type="region of interest" description="Disordered" evidence="1">
    <location>
        <begin position="1"/>
        <end position="32"/>
    </location>
</feature>
<evidence type="ECO:0000256" key="1">
    <source>
        <dbReference type="SAM" id="MobiDB-lite"/>
    </source>
</evidence>
<feature type="compositionally biased region" description="Polar residues" evidence="1">
    <location>
        <begin position="171"/>
        <end position="186"/>
    </location>
</feature>
<dbReference type="RefSeq" id="XP_024706317.1">
    <property type="nucleotide sequence ID" value="XM_024853161.1"/>
</dbReference>
<dbReference type="VEuPathDB" id="FungiDB:P170DRAFT_474562"/>
<dbReference type="PANTHER" id="PTHR23225">
    <property type="entry name" value="ZINC FINGER PROTEIN"/>
    <property type="match status" value="1"/>
</dbReference>
<feature type="region of interest" description="Disordered" evidence="1">
    <location>
        <begin position="113"/>
        <end position="151"/>
    </location>
</feature>
<dbReference type="OrthoDB" id="5388486at2759"/>
<evidence type="ECO:0000313" key="2">
    <source>
        <dbReference type="EMBL" id="PLB51015.1"/>
    </source>
</evidence>
<keyword evidence="3" id="KW-1185">Reference proteome</keyword>
<evidence type="ECO:0008006" key="4">
    <source>
        <dbReference type="Google" id="ProtNLM"/>
    </source>
</evidence>
<dbReference type="PANTHER" id="PTHR23225:SF2">
    <property type="entry name" value="AT09679P-RELATED"/>
    <property type="match status" value="1"/>
</dbReference>
<sequence>MQQDYQLYPSDSDSYVTSMAQPSMMEPQSSAPSKGLYMLAPAPWPQNAVCPDQVNPLPMDMTYHPAVADFSPSAWGGNVSTISGPESPQSSNSSWANAGCYMSPPYSCDDSLLPPQEYWDSPSPSASADFDRSVAPSDVVQNYPEPEPIVGSGYAPQPVVNGFSLSLNTPDAFSNASPSPSMSPTFQEPVPSQALPVPSPTPAPNPPKTKSSHRVTKRQPAKKPSQKAGPTSAPLCTSKAKPNGKKAPEASNRLFVCSFSHYGCPSTFVSKNEWKRHVASQHVQLGFFRCDVGRCNLNNLSRDNNQVSEDGASCDEVRLVNDFNRKDLFTQHQRRMHAPWVKRNRKQPVTEDERHNFELTLDEVRARCWHEQRTAPLRSQCGFCGQEFSGPRSWNERMEHVGRHYEKSDVPLDAEAEDHALREWAVESGVVRLADGQWKLTSIVDK</sequence>
<dbReference type="AlphaFoldDB" id="A0A2I2GDP6"/>
<accession>A0A2I2GDP6</accession>
<evidence type="ECO:0000313" key="3">
    <source>
        <dbReference type="Proteomes" id="UP000234275"/>
    </source>
</evidence>
<dbReference type="EMBL" id="MSFO01000003">
    <property type="protein sequence ID" value="PLB51015.1"/>
    <property type="molecule type" value="Genomic_DNA"/>
</dbReference>
<proteinExistence type="predicted"/>